<dbReference type="HOGENOM" id="CLU_1455942_0_0_1"/>
<reference evidence="1 3" key="2">
    <citation type="journal article" date="2013" name="Nature">
        <title>Insights into bilaterian evolution from three spiralian genomes.</title>
        <authorList>
            <person name="Simakov O."/>
            <person name="Marletaz F."/>
            <person name="Cho S.J."/>
            <person name="Edsinger-Gonzales E."/>
            <person name="Havlak P."/>
            <person name="Hellsten U."/>
            <person name="Kuo D.H."/>
            <person name="Larsson T."/>
            <person name="Lv J."/>
            <person name="Arendt D."/>
            <person name="Savage R."/>
            <person name="Osoegawa K."/>
            <person name="de Jong P."/>
            <person name="Grimwood J."/>
            <person name="Chapman J.A."/>
            <person name="Shapiro H."/>
            <person name="Aerts A."/>
            <person name="Otillar R.P."/>
            <person name="Terry A.Y."/>
            <person name="Boore J.L."/>
            <person name="Grigoriev I.V."/>
            <person name="Lindberg D.R."/>
            <person name="Seaver E.C."/>
            <person name="Weisblat D.A."/>
            <person name="Putnam N.H."/>
            <person name="Rokhsar D.S."/>
        </authorList>
    </citation>
    <scope>NUCLEOTIDE SEQUENCE</scope>
</reference>
<accession>T1EPC3</accession>
<dbReference type="EMBL" id="AMQM01000317">
    <property type="status" value="NOT_ANNOTATED_CDS"/>
    <property type="molecule type" value="Genomic_DNA"/>
</dbReference>
<dbReference type="Proteomes" id="UP000015101">
    <property type="component" value="Unassembled WGS sequence"/>
</dbReference>
<dbReference type="RefSeq" id="XP_009009827.1">
    <property type="nucleotide sequence ID" value="XM_009011579.1"/>
</dbReference>
<evidence type="ECO:0000313" key="1">
    <source>
        <dbReference type="EMBL" id="ESO13107.1"/>
    </source>
</evidence>
<gene>
    <name evidence="2" type="primary">20198423</name>
    <name evidence="1" type="ORF">HELRODRAFT_159716</name>
</gene>
<evidence type="ECO:0000313" key="3">
    <source>
        <dbReference type="Proteomes" id="UP000015101"/>
    </source>
</evidence>
<dbReference type="CTD" id="20198423"/>
<keyword evidence="3" id="KW-1185">Reference proteome</keyword>
<name>T1EPC3_HELRO</name>
<protein>
    <submittedName>
        <fullName evidence="1 2">Uncharacterized protein</fullName>
    </submittedName>
</protein>
<reference evidence="3" key="1">
    <citation type="submission" date="2012-12" db="EMBL/GenBank/DDBJ databases">
        <authorList>
            <person name="Hellsten U."/>
            <person name="Grimwood J."/>
            <person name="Chapman J.A."/>
            <person name="Shapiro H."/>
            <person name="Aerts A."/>
            <person name="Otillar R.P."/>
            <person name="Terry A.Y."/>
            <person name="Boore J.L."/>
            <person name="Simakov O."/>
            <person name="Marletaz F."/>
            <person name="Cho S.-J."/>
            <person name="Edsinger-Gonzales E."/>
            <person name="Havlak P."/>
            <person name="Kuo D.-H."/>
            <person name="Larsson T."/>
            <person name="Lv J."/>
            <person name="Arendt D."/>
            <person name="Savage R."/>
            <person name="Osoegawa K."/>
            <person name="de Jong P."/>
            <person name="Lindberg D.R."/>
            <person name="Seaver E.C."/>
            <person name="Weisblat D.A."/>
            <person name="Putnam N.H."/>
            <person name="Grigoriev I.V."/>
            <person name="Rokhsar D.S."/>
        </authorList>
    </citation>
    <scope>NUCLEOTIDE SEQUENCE</scope>
</reference>
<sequence>MTALSLSARLLPFYHIRYITEIFGRSVGKFDGWLLTNDGRQNIPYGRRTYVKYLLTTDELPTGYLAIRLIIQSPRIKVLCMSLKHTGPGIWETIPQEIKDCNTLHLFKNKLKNFLITKTTIHPHLLNNNFNVKYVRRVESCGVVLNRVALCRVASCRVAWYEYKTFVAETYSCKHGMNRHDSQHFN</sequence>
<reference evidence="2" key="3">
    <citation type="submission" date="2015-06" db="UniProtKB">
        <authorList>
            <consortium name="EnsemblMetazoa"/>
        </authorList>
    </citation>
    <scope>IDENTIFICATION</scope>
</reference>
<dbReference type="EMBL" id="AMQM01000318">
    <property type="status" value="NOT_ANNOTATED_CDS"/>
    <property type="molecule type" value="Genomic_DNA"/>
</dbReference>
<dbReference type="EMBL" id="KB095811">
    <property type="protein sequence ID" value="ESO13107.1"/>
    <property type="molecule type" value="Genomic_DNA"/>
</dbReference>
<proteinExistence type="predicted"/>
<dbReference type="InParanoid" id="T1EPC3"/>
<dbReference type="KEGG" id="hro:HELRODRAFT_159716"/>
<evidence type="ECO:0000313" key="2">
    <source>
        <dbReference type="EnsemblMetazoa" id="HelroP159716"/>
    </source>
</evidence>
<dbReference type="AlphaFoldDB" id="T1EPC3"/>
<dbReference type="EnsemblMetazoa" id="HelroT159716">
    <property type="protein sequence ID" value="HelroP159716"/>
    <property type="gene ID" value="HelroG159716"/>
</dbReference>
<dbReference type="GeneID" id="20198423"/>
<organism evidence="2 3">
    <name type="scientific">Helobdella robusta</name>
    <name type="common">Californian leech</name>
    <dbReference type="NCBI Taxonomy" id="6412"/>
    <lineage>
        <taxon>Eukaryota</taxon>
        <taxon>Metazoa</taxon>
        <taxon>Spiralia</taxon>
        <taxon>Lophotrochozoa</taxon>
        <taxon>Annelida</taxon>
        <taxon>Clitellata</taxon>
        <taxon>Hirudinea</taxon>
        <taxon>Rhynchobdellida</taxon>
        <taxon>Glossiphoniidae</taxon>
        <taxon>Helobdella</taxon>
    </lineage>
</organism>